<gene>
    <name evidence="2" type="ORF">DAETH_41260</name>
</gene>
<keyword evidence="3" id="KW-1185">Reference proteome</keyword>
<evidence type="ECO:0000313" key="2">
    <source>
        <dbReference type="EMBL" id="BDP44157.1"/>
    </source>
</evidence>
<feature type="compositionally biased region" description="Polar residues" evidence="1">
    <location>
        <begin position="1"/>
        <end position="10"/>
    </location>
</feature>
<reference evidence="2" key="1">
    <citation type="submission" date="2022-07" db="EMBL/GenBank/DDBJ databases">
        <title>Complete Genome Sequence of the Radioresistant Bacterium Deinococcus aetherius ST0316, Isolated from the Air Dust collected in Lower Stratosphere above Japan.</title>
        <authorList>
            <person name="Satoh K."/>
            <person name="Hagiwara K."/>
            <person name="Katsumata K."/>
            <person name="Kubo A."/>
            <person name="Yokobori S."/>
            <person name="Yamagishi A."/>
            <person name="Oono Y."/>
            <person name="Narumi I."/>
        </authorList>
    </citation>
    <scope>NUCLEOTIDE SEQUENCE</scope>
    <source>
        <strain evidence="2">ST0316</strain>
        <plasmid evidence="2">pDAETH-2</plasmid>
    </source>
</reference>
<feature type="compositionally biased region" description="Polar residues" evidence="1">
    <location>
        <begin position="111"/>
        <end position="121"/>
    </location>
</feature>
<accession>A0ABM8AK11</accession>
<sequence>MLLTHPTGQSPGCREPLEPEIPAHPGHRLPCHPTERPHLTPRSMKMSDTEPLNSVQPIKSLDQIERETGGAATPVTPVDTREGEDRSFLGALVAPFIGTAEGDRPDPTTAPPSETTENSEG</sequence>
<dbReference type="EMBL" id="AP026562">
    <property type="protein sequence ID" value="BDP44157.1"/>
    <property type="molecule type" value="Genomic_DNA"/>
</dbReference>
<keyword evidence="2" id="KW-0614">Plasmid</keyword>
<evidence type="ECO:0000256" key="1">
    <source>
        <dbReference type="SAM" id="MobiDB-lite"/>
    </source>
</evidence>
<geneLocation type="plasmid" evidence="2 3">
    <name>pDAETH-2</name>
</geneLocation>
<proteinExistence type="predicted"/>
<evidence type="ECO:0000313" key="3">
    <source>
        <dbReference type="Proteomes" id="UP001064971"/>
    </source>
</evidence>
<protein>
    <submittedName>
        <fullName evidence="2">Uncharacterized protein</fullName>
    </submittedName>
</protein>
<dbReference type="Proteomes" id="UP001064971">
    <property type="component" value="Plasmid pDAETH-2"/>
</dbReference>
<organism evidence="2 3">
    <name type="scientific">Deinococcus aetherius</name>
    <dbReference type="NCBI Taxonomy" id="200252"/>
    <lineage>
        <taxon>Bacteria</taxon>
        <taxon>Thermotogati</taxon>
        <taxon>Deinococcota</taxon>
        <taxon>Deinococci</taxon>
        <taxon>Deinococcales</taxon>
        <taxon>Deinococcaceae</taxon>
        <taxon>Deinococcus</taxon>
    </lineage>
</organism>
<feature type="region of interest" description="Disordered" evidence="1">
    <location>
        <begin position="1"/>
        <end position="121"/>
    </location>
</feature>
<name>A0ABM8AK11_9DEIO</name>